<sequence>MSDYILEADNLTFSYDKTGAPSLDGLSLRVRRGSRTAVMGANGSGKSTFFLCCNGLLKPDGGRLLYDGVPLSYRKRDLLALREKVGIVFQDPDTQLFSASVYQEISFGPLNLGLSEEEASREVEAVIGRLGIGPFRHRPAHALSGGQKKQVALADILVMHPELLILDEPFAALDPGHARIIRDMIGKPDQEPGRVPAAILLATHDTDFALEWADEVILMKDGRALAQGPARKILTDRQLLAKAELALPSVIRIFESLRACGILGADLPAPGSFDQLEAYIRRAGGEA</sequence>
<evidence type="ECO:0000256" key="6">
    <source>
        <dbReference type="ARBA" id="ARBA00022840"/>
    </source>
</evidence>
<dbReference type="InterPro" id="IPR003593">
    <property type="entry name" value="AAA+_ATPase"/>
</dbReference>
<reference evidence="10" key="2">
    <citation type="journal article" date="2021" name="Sci. Rep.">
        <title>The distribution of antibiotic resistance genes in chicken gut microbiota commensals.</title>
        <authorList>
            <person name="Juricova H."/>
            <person name="Matiasovicova J."/>
            <person name="Kubasova T."/>
            <person name="Cejkova D."/>
            <person name="Rychlik I."/>
        </authorList>
    </citation>
    <scope>NUCLEOTIDE SEQUENCE</scope>
    <source>
        <strain evidence="10">An582</strain>
    </source>
</reference>
<protein>
    <submittedName>
        <fullName evidence="10">ABC transporter ATP-binding protein</fullName>
    </submittedName>
</protein>
<evidence type="ECO:0000256" key="7">
    <source>
        <dbReference type="ARBA" id="ARBA00022967"/>
    </source>
</evidence>
<dbReference type="InterPro" id="IPR003439">
    <property type="entry name" value="ABC_transporter-like_ATP-bd"/>
</dbReference>
<dbReference type="PANTHER" id="PTHR43553:SF24">
    <property type="entry name" value="ENERGY-COUPLING FACTOR TRANSPORTER ATP-BINDING PROTEIN ECFA1"/>
    <property type="match status" value="1"/>
</dbReference>
<keyword evidence="7" id="KW-1278">Translocase</keyword>
<comment type="caution">
    <text evidence="10">The sequence shown here is derived from an EMBL/GenBank/DDBJ whole genome shotgun (WGS) entry which is preliminary data.</text>
</comment>
<comment type="subcellular location">
    <subcellularLocation>
        <location evidence="1">Cell membrane</location>
        <topology evidence="1">Peripheral membrane protein</topology>
    </subcellularLocation>
</comment>
<dbReference type="SUPFAM" id="SSF52540">
    <property type="entry name" value="P-loop containing nucleoside triphosphate hydrolases"/>
    <property type="match status" value="1"/>
</dbReference>
<dbReference type="PANTHER" id="PTHR43553">
    <property type="entry name" value="HEAVY METAL TRANSPORTER"/>
    <property type="match status" value="1"/>
</dbReference>
<dbReference type="PROSITE" id="PS50893">
    <property type="entry name" value="ABC_TRANSPORTER_2"/>
    <property type="match status" value="1"/>
</dbReference>
<keyword evidence="6 10" id="KW-0067">ATP-binding</keyword>
<keyword evidence="4" id="KW-1003">Cell membrane</keyword>
<comment type="similarity">
    <text evidence="2">Belongs to the ABC transporter superfamily.</text>
</comment>
<keyword evidence="3" id="KW-0813">Transport</keyword>
<accession>A0A938XFG2</accession>
<evidence type="ECO:0000256" key="5">
    <source>
        <dbReference type="ARBA" id="ARBA00022741"/>
    </source>
</evidence>
<dbReference type="GO" id="GO:0016887">
    <property type="term" value="F:ATP hydrolysis activity"/>
    <property type="evidence" value="ECO:0007669"/>
    <property type="project" value="InterPro"/>
</dbReference>
<keyword evidence="8" id="KW-0472">Membrane</keyword>
<dbReference type="InterPro" id="IPR015856">
    <property type="entry name" value="ABC_transpr_CbiO/EcfA_su"/>
</dbReference>
<dbReference type="RefSeq" id="WP_204907003.1">
    <property type="nucleotide sequence ID" value="NZ_JACJKS010000015.1"/>
</dbReference>
<dbReference type="SMART" id="SM00382">
    <property type="entry name" value="AAA"/>
    <property type="match status" value="1"/>
</dbReference>
<evidence type="ECO:0000313" key="11">
    <source>
        <dbReference type="Proteomes" id="UP000705508"/>
    </source>
</evidence>
<dbReference type="InterPro" id="IPR027417">
    <property type="entry name" value="P-loop_NTPase"/>
</dbReference>
<evidence type="ECO:0000256" key="8">
    <source>
        <dbReference type="ARBA" id="ARBA00023136"/>
    </source>
</evidence>
<dbReference type="EMBL" id="JACJKS010000015">
    <property type="protein sequence ID" value="MBM6949007.1"/>
    <property type="molecule type" value="Genomic_DNA"/>
</dbReference>
<dbReference type="AlphaFoldDB" id="A0A938XFG2"/>
<reference evidence="10" key="1">
    <citation type="submission" date="2020-08" db="EMBL/GenBank/DDBJ databases">
        <authorList>
            <person name="Cejkova D."/>
            <person name="Kubasova T."/>
            <person name="Jahodarova E."/>
            <person name="Rychlik I."/>
        </authorList>
    </citation>
    <scope>NUCLEOTIDE SEQUENCE</scope>
    <source>
        <strain evidence="10">An582</strain>
    </source>
</reference>
<dbReference type="GO" id="GO:0005524">
    <property type="term" value="F:ATP binding"/>
    <property type="evidence" value="ECO:0007669"/>
    <property type="project" value="UniProtKB-KW"/>
</dbReference>
<evidence type="ECO:0000259" key="9">
    <source>
        <dbReference type="PROSITE" id="PS50893"/>
    </source>
</evidence>
<evidence type="ECO:0000256" key="3">
    <source>
        <dbReference type="ARBA" id="ARBA00022448"/>
    </source>
</evidence>
<keyword evidence="5" id="KW-0547">Nucleotide-binding</keyword>
<dbReference type="FunFam" id="3.40.50.300:FF:000224">
    <property type="entry name" value="Energy-coupling factor transporter ATP-binding protein EcfA"/>
    <property type="match status" value="1"/>
</dbReference>
<evidence type="ECO:0000256" key="1">
    <source>
        <dbReference type="ARBA" id="ARBA00004202"/>
    </source>
</evidence>
<gene>
    <name evidence="10" type="ORF">H6A20_10125</name>
</gene>
<dbReference type="Gene3D" id="3.40.50.300">
    <property type="entry name" value="P-loop containing nucleotide triphosphate hydrolases"/>
    <property type="match status" value="1"/>
</dbReference>
<dbReference type="Pfam" id="PF00005">
    <property type="entry name" value="ABC_tran"/>
    <property type="match status" value="1"/>
</dbReference>
<dbReference type="Proteomes" id="UP000705508">
    <property type="component" value="Unassembled WGS sequence"/>
</dbReference>
<organism evidence="10 11">
    <name type="scientific">Mordavella massiliensis</name>
    <dbReference type="NCBI Taxonomy" id="1871024"/>
    <lineage>
        <taxon>Bacteria</taxon>
        <taxon>Bacillati</taxon>
        <taxon>Bacillota</taxon>
        <taxon>Clostridia</taxon>
        <taxon>Eubacteriales</taxon>
        <taxon>Clostridiaceae</taxon>
        <taxon>Mordavella</taxon>
    </lineage>
</organism>
<evidence type="ECO:0000256" key="4">
    <source>
        <dbReference type="ARBA" id="ARBA00022475"/>
    </source>
</evidence>
<dbReference type="GO" id="GO:0043190">
    <property type="term" value="C:ATP-binding cassette (ABC) transporter complex"/>
    <property type="evidence" value="ECO:0007669"/>
    <property type="project" value="TreeGrafter"/>
</dbReference>
<dbReference type="GO" id="GO:0042626">
    <property type="term" value="F:ATPase-coupled transmembrane transporter activity"/>
    <property type="evidence" value="ECO:0007669"/>
    <property type="project" value="TreeGrafter"/>
</dbReference>
<proteinExistence type="inferred from homology"/>
<dbReference type="InterPro" id="IPR050095">
    <property type="entry name" value="ECF_ABC_transporter_ATP-bd"/>
</dbReference>
<name>A0A938XFG2_9CLOT</name>
<evidence type="ECO:0000256" key="2">
    <source>
        <dbReference type="ARBA" id="ARBA00005417"/>
    </source>
</evidence>
<dbReference type="CDD" id="cd03225">
    <property type="entry name" value="ABC_cobalt_CbiO_domain1"/>
    <property type="match status" value="1"/>
</dbReference>
<feature type="domain" description="ABC transporter" evidence="9">
    <location>
        <begin position="6"/>
        <end position="246"/>
    </location>
</feature>
<evidence type="ECO:0000313" key="10">
    <source>
        <dbReference type="EMBL" id="MBM6949007.1"/>
    </source>
</evidence>